<dbReference type="KEGG" id="cdrk:B9W14_08670"/>
<protein>
    <submittedName>
        <fullName evidence="1">Uncharacterized protein</fullName>
    </submittedName>
</protein>
<name>A0A2U8DPE1_9CLOT</name>
<evidence type="ECO:0000313" key="1">
    <source>
        <dbReference type="EMBL" id="AWI04563.1"/>
    </source>
</evidence>
<dbReference type="AlphaFoldDB" id="A0A2U8DPE1"/>
<dbReference type="Proteomes" id="UP000244910">
    <property type="component" value="Chromosome"/>
</dbReference>
<organism evidence="1 2">
    <name type="scientific">Clostridium drakei</name>
    <dbReference type="NCBI Taxonomy" id="332101"/>
    <lineage>
        <taxon>Bacteria</taxon>
        <taxon>Bacillati</taxon>
        <taxon>Bacillota</taxon>
        <taxon>Clostridia</taxon>
        <taxon>Eubacteriales</taxon>
        <taxon>Clostridiaceae</taxon>
        <taxon>Clostridium</taxon>
    </lineage>
</organism>
<dbReference type="EMBL" id="CP020953">
    <property type="protein sequence ID" value="AWI04563.1"/>
    <property type="molecule type" value="Genomic_DNA"/>
</dbReference>
<keyword evidence="2" id="KW-1185">Reference proteome</keyword>
<gene>
    <name evidence="1" type="ORF">B9W14_08670</name>
</gene>
<proteinExistence type="predicted"/>
<accession>A0A2U8DPE1</accession>
<dbReference type="OrthoDB" id="2628480at2"/>
<evidence type="ECO:0000313" key="2">
    <source>
        <dbReference type="Proteomes" id="UP000244910"/>
    </source>
</evidence>
<sequence>MIEKEYKTISLNQLETEEYELNNDNIGEIQILNIKRDISKCYRVVLELSKEAMIGFGISAIRLEEGLPENYDIRTEPLGSPCANQPMGFFLTPDSSELFVYGKEYGTLKENSINITNSNIHNNKNISKKRMNILVDMECNDDNYEIYHIGFNNVARVRVYEDENELTSKCDVIFRLSKGAFLGLGTSLIRIAHKYKEGDIYLNSYMEQNRELGFYLTNESPLLEIRCKKFESAFCYDNNIV</sequence>
<reference evidence="2" key="1">
    <citation type="submission" date="2017-04" db="EMBL/GenBank/DDBJ databases">
        <authorList>
            <person name="Song Y."/>
            <person name="Cho B.-K."/>
        </authorList>
    </citation>
    <scope>NUCLEOTIDE SEQUENCE [LARGE SCALE GENOMIC DNA]</scope>
    <source>
        <strain evidence="2">SL1</strain>
    </source>
</reference>
<dbReference type="RefSeq" id="WP_032078031.1">
    <property type="nucleotide sequence ID" value="NZ_CP020953.1"/>
</dbReference>